<proteinExistence type="predicted"/>
<accession>A0ACD1AEL5</accession>
<keyword evidence="2" id="KW-1185">Reference proteome</keyword>
<protein>
    <submittedName>
        <fullName evidence="1">MarR family transcriptional regulator</fullName>
    </submittedName>
</protein>
<name>A0ACD1AEL5_9FIRM</name>
<organism evidence="1 2">
    <name type="scientific">Anoxybacterium hadale</name>
    <dbReference type="NCBI Taxonomy" id="3408580"/>
    <lineage>
        <taxon>Bacteria</taxon>
        <taxon>Bacillati</taxon>
        <taxon>Bacillota</taxon>
        <taxon>Clostridia</taxon>
        <taxon>Peptostreptococcales</taxon>
        <taxon>Anaerovoracaceae</taxon>
        <taxon>Anoxybacterium</taxon>
    </lineage>
</organism>
<evidence type="ECO:0000313" key="2">
    <source>
        <dbReference type="Proteomes" id="UP000594014"/>
    </source>
</evidence>
<reference evidence="1" key="1">
    <citation type="submission" date="2019-08" db="EMBL/GenBank/DDBJ databases">
        <title>Genome sequence of Clostridiales bacterium MT110.</title>
        <authorList>
            <person name="Cao J."/>
        </authorList>
    </citation>
    <scope>NUCLEOTIDE SEQUENCE</scope>
    <source>
        <strain evidence="1">MT110</strain>
    </source>
</reference>
<dbReference type="Proteomes" id="UP000594014">
    <property type="component" value="Chromosome"/>
</dbReference>
<dbReference type="EMBL" id="CP042469">
    <property type="protein sequence ID" value="QOX64724.1"/>
    <property type="molecule type" value="Genomic_DNA"/>
</dbReference>
<sequence length="102" mass="11748">MKHSILPLTFRMLHFLSTVKEATVDLLMQELRTEYGTEKQFRKPNVSNILVSMKENGLIEDAKAELDQDGELCISYSISEEGTRLLNKYLPKSWKAQQAMAR</sequence>
<evidence type="ECO:0000313" key="1">
    <source>
        <dbReference type="EMBL" id="QOX64724.1"/>
    </source>
</evidence>
<gene>
    <name evidence="1" type="ORF">FRZ06_15915</name>
</gene>